<sequence length="822" mass="84046">MAHGFNPQGFVAAPRKGLFRKNPNFGKTVFASSGGNASAAAAPEPTVTRIADVLKNEPAPAKMDAPEPTQTVELDEPRTDVDTSEAATSKDGDAASDAKAKPTPPVETPEADAKSAGVRTRAEIAAAVDMGTTEDLSTAEARVQSEKETETRPAASQTEKSQVATPEGALPTPAFSTRRSAPTAPKSAPDPSRLGSIASRIAMMPDGGAGPSPGRHAPVPAMKVTNGGGAARKPAAAPPGRKSSPVPSIRKVAPPDTGPVPLPANVSHPAPASTPDIEAERMTVFGARRDVQARRGLTILPVLIGLLVAFALAVGIWSAFFLLTPTEDALIAPTSDPAEALAPEPVLPSDTDTALAPAVPPTEDDAPAIDSQADALDPVGAPRDDATDLALIAPPEDATPPLDATPEADAQDPAAADTPTQTAEDTAAVDPSLVPDPNDPLRRPEGASDDGRYAATGVDIAPPSITDAPAADRLEQLFTPQPDGRLRTQDRAAALAPVVSPAGAPSALLPPPPPGERFELNADGLVVATPDGTLSPQGVLVTAGLPPRRPPPAPERPATTPEPPSEADLVIPVNQGEPALRPRSRPSEELQQDAAVESDGETASVIVRLAGLTPRPRPASAKSSPEATETTEEAETVEVARLAPRARPGAIADAPSQDAPTIDAAQIGAAAASAAASALQNLVPAVQAAPVQISPFAVARSQLPKTRPRNFDRTVARVTQQRQAEPVRVAAASAIARPSGPTRGSVAASATVANAINLGKVNLMGVYGTAANRRALVRLPSGRFVKVKVGDRVDGGRVQAIGAEQLSYVKGGRQILLSMPRG</sequence>
<organism evidence="3 4">
    <name type="scientific">Palleronia pontilimi</name>
    <dbReference type="NCBI Taxonomy" id="1964209"/>
    <lineage>
        <taxon>Bacteria</taxon>
        <taxon>Pseudomonadati</taxon>
        <taxon>Pseudomonadota</taxon>
        <taxon>Alphaproteobacteria</taxon>
        <taxon>Rhodobacterales</taxon>
        <taxon>Roseobacteraceae</taxon>
        <taxon>Palleronia</taxon>
    </lineage>
</organism>
<feature type="compositionally biased region" description="Basic and acidic residues" evidence="1">
    <location>
        <begin position="88"/>
        <end position="100"/>
    </location>
</feature>
<keyword evidence="4" id="KW-1185">Reference proteome</keyword>
<feature type="compositionally biased region" description="Polar residues" evidence="1">
    <location>
        <begin position="154"/>
        <end position="164"/>
    </location>
</feature>
<feature type="compositionally biased region" description="Pro residues" evidence="1">
    <location>
        <begin position="547"/>
        <end position="564"/>
    </location>
</feature>
<proteinExistence type="predicted"/>
<evidence type="ECO:0000256" key="2">
    <source>
        <dbReference type="SAM" id="Phobius"/>
    </source>
</evidence>
<feature type="region of interest" description="Disordered" evidence="1">
    <location>
        <begin position="341"/>
        <end position="466"/>
    </location>
</feature>
<evidence type="ECO:0000313" key="3">
    <source>
        <dbReference type="EMBL" id="MBJ3762090.1"/>
    </source>
</evidence>
<reference evidence="3" key="1">
    <citation type="submission" date="2020-12" db="EMBL/GenBank/DDBJ databases">
        <title>Bacterial taxonomy.</title>
        <authorList>
            <person name="Pan X."/>
        </authorList>
    </citation>
    <scope>NUCLEOTIDE SEQUENCE</scope>
    <source>
        <strain evidence="3">KCTC 52957</strain>
    </source>
</reference>
<feature type="compositionally biased region" description="Low complexity" evidence="1">
    <location>
        <begin position="231"/>
        <end position="245"/>
    </location>
</feature>
<evidence type="ECO:0000256" key="1">
    <source>
        <dbReference type="SAM" id="MobiDB-lite"/>
    </source>
</evidence>
<feature type="compositionally biased region" description="Low complexity" evidence="1">
    <location>
        <begin position="404"/>
        <end position="428"/>
    </location>
</feature>
<dbReference type="EMBL" id="JAEKPD010000002">
    <property type="protein sequence ID" value="MBJ3762090.1"/>
    <property type="molecule type" value="Genomic_DNA"/>
</dbReference>
<feature type="compositionally biased region" description="Low complexity" evidence="1">
    <location>
        <begin position="618"/>
        <end position="628"/>
    </location>
</feature>
<feature type="transmembrane region" description="Helical" evidence="2">
    <location>
        <begin position="297"/>
        <end position="323"/>
    </location>
</feature>
<dbReference type="RefSeq" id="WP_198915247.1">
    <property type="nucleotide sequence ID" value="NZ_JAEKPD010000002.1"/>
</dbReference>
<comment type="caution">
    <text evidence="3">The sequence shown here is derived from an EMBL/GenBank/DDBJ whole genome shotgun (WGS) entry which is preliminary data.</text>
</comment>
<accession>A0A934MC32</accession>
<gene>
    <name evidence="3" type="ORF">ILP92_04945</name>
</gene>
<feature type="compositionally biased region" description="Low complexity" evidence="1">
    <location>
        <begin position="31"/>
        <end position="42"/>
    </location>
</feature>
<feature type="compositionally biased region" description="Basic and acidic residues" evidence="1">
    <location>
        <begin position="439"/>
        <end position="452"/>
    </location>
</feature>
<dbReference type="AlphaFoldDB" id="A0A934MC32"/>
<name>A0A934MC32_9RHOB</name>
<feature type="region of interest" description="Disordered" evidence="1">
    <location>
        <begin position="543"/>
        <end position="658"/>
    </location>
</feature>
<keyword evidence="2" id="KW-1133">Transmembrane helix</keyword>
<evidence type="ECO:0008006" key="5">
    <source>
        <dbReference type="Google" id="ProtNLM"/>
    </source>
</evidence>
<feature type="region of interest" description="Disordered" evidence="1">
    <location>
        <begin position="25"/>
        <end position="274"/>
    </location>
</feature>
<protein>
    <recommendedName>
        <fullName evidence="5">Type IV pilus biogenesis protein PilP</fullName>
    </recommendedName>
</protein>
<keyword evidence="2" id="KW-0812">Transmembrane</keyword>
<keyword evidence="2" id="KW-0472">Membrane</keyword>
<dbReference type="Proteomes" id="UP000642488">
    <property type="component" value="Unassembled WGS sequence"/>
</dbReference>
<evidence type="ECO:0000313" key="4">
    <source>
        <dbReference type="Proteomes" id="UP000642488"/>
    </source>
</evidence>